<reference evidence="1 2" key="1">
    <citation type="submission" date="2019-09" db="EMBL/GenBank/DDBJ databases">
        <title>The hologenome of the rock-dwelling lichen Lasallia pustulata.</title>
        <authorList>
            <person name="Greshake Tzovaras B."/>
            <person name="Segers F."/>
            <person name="Bicker A."/>
            <person name="Dal Grande F."/>
            <person name="Otte J."/>
            <person name="Hankeln T."/>
            <person name="Schmitt I."/>
            <person name="Ebersberger I."/>
        </authorList>
    </citation>
    <scope>NUCLEOTIDE SEQUENCE [LARGE SCALE GENOMIC DNA]</scope>
    <source>
        <strain evidence="1">A1-1</strain>
    </source>
</reference>
<organism evidence="1 2">
    <name type="scientific">Lasallia pustulata</name>
    <dbReference type="NCBI Taxonomy" id="136370"/>
    <lineage>
        <taxon>Eukaryota</taxon>
        <taxon>Fungi</taxon>
        <taxon>Dikarya</taxon>
        <taxon>Ascomycota</taxon>
        <taxon>Pezizomycotina</taxon>
        <taxon>Lecanoromycetes</taxon>
        <taxon>OSLEUM clade</taxon>
        <taxon>Umbilicariomycetidae</taxon>
        <taxon>Umbilicariales</taxon>
        <taxon>Umbilicariaceae</taxon>
        <taxon>Lasallia</taxon>
    </lineage>
</organism>
<comment type="caution">
    <text evidence="1">The sequence shown here is derived from an EMBL/GenBank/DDBJ whole genome shotgun (WGS) entry which is preliminary data.</text>
</comment>
<dbReference type="AlphaFoldDB" id="A0A5M8PBN6"/>
<dbReference type="Proteomes" id="UP000324767">
    <property type="component" value="Unassembled WGS sequence"/>
</dbReference>
<accession>A0A5M8PBN6</accession>
<evidence type="ECO:0000313" key="1">
    <source>
        <dbReference type="EMBL" id="KAA6406473.1"/>
    </source>
</evidence>
<protein>
    <submittedName>
        <fullName evidence="1">Uncharacterized protein</fullName>
    </submittedName>
</protein>
<sequence length="111" mass="12821">MLNEFLPHRFTDHIEKVTVNAQEIWVLDRQCLLKCKLSAYGNRAAEKDYEDIKTLIFGYPDEVQGYKHKLDQESVEFFINEGIVPLESQETVQLAKRILMLTEPSSLSSTS</sequence>
<dbReference type="OrthoDB" id="10066232at2759"/>
<dbReference type="EMBL" id="VXIT01000027">
    <property type="protein sequence ID" value="KAA6406473.1"/>
    <property type="molecule type" value="Genomic_DNA"/>
</dbReference>
<evidence type="ECO:0000313" key="2">
    <source>
        <dbReference type="Proteomes" id="UP000324767"/>
    </source>
</evidence>
<gene>
    <name evidence="1" type="ORF">FRX48_09744</name>
</gene>
<name>A0A5M8PBN6_9LECA</name>
<proteinExistence type="predicted"/>